<dbReference type="InterPro" id="IPR001765">
    <property type="entry name" value="Carbonic_anhydrase"/>
</dbReference>
<dbReference type="PANTHER" id="PTHR11002:SF76">
    <property type="entry name" value="CARBONIC ANHYDRASE"/>
    <property type="match status" value="1"/>
</dbReference>
<evidence type="ECO:0000313" key="9">
    <source>
        <dbReference type="Proteomes" id="UP000239388"/>
    </source>
</evidence>
<dbReference type="EC" id="4.2.1.1" evidence="2"/>
<dbReference type="Proteomes" id="UP000239388">
    <property type="component" value="Unassembled WGS sequence"/>
</dbReference>
<comment type="similarity">
    <text evidence="1">Belongs to the beta-class carbonic anhydrase family.</text>
</comment>
<dbReference type="SUPFAM" id="SSF53056">
    <property type="entry name" value="beta-carbonic anhydrase, cab"/>
    <property type="match status" value="1"/>
</dbReference>
<dbReference type="Gene3D" id="3.40.1050.10">
    <property type="entry name" value="Carbonic anhydrase"/>
    <property type="match status" value="1"/>
</dbReference>
<organism evidence="8 9">
    <name type="scientific">Blastopirellula marina</name>
    <dbReference type="NCBI Taxonomy" id="124"/>
    <lineage>
        <taxon>Bacteria</taxon>
        <taxon>Pseudomonadati</taxon>
        <taxon>Planctomycetota</taxon>
        <taxon>Planctomycetia</taxon>
        <taxon>Pirellulales</taxon>
        <taxon>Pirellulaceae</taxon>
        <taxon>Blastopirellula</taxon>
    </lineage>
</organism>
<comment type="caution">
    <text evidence="8">The sequence shown here is derived from an EMBL/GenBank/DDBJ whole genome shotgun (WGS) entry which is preliminary data.</text>
</comment>
<evidence type="ECO:0000256" key="3">
    <source>
        <dbReference type="ARBA" id="ARBA00022723"/>
    </source>
</evidence>
<dbReference type="AlphaFoldDB" id="A0A2S8F9Q5"/>
<keyword evidence="5" id="KW-0456">Lyase</keyword>
<comment type="catalytic activity">
    <reaction evidence="6">
        <text>hydrogencarbonate + H(+) = CO2 + H2O</text>
        <dbReference type="Rhea" id="RHEA:10748"/>
        <dbReference type="ChEBI" id="CHEBI:15377"/>
        <dbReference type="ChEBI" id="CHEBI:15378"/>
        <dbReference type="ChEBI" id="CHEBI:16526"/>
        <dbReference type="ChEBI" id="CHEBI:17544"/>
        <dbReference type="EC" id="4.2.1.1"/>
    </reaction>
</comment>
<dbReference type="InterPro" id="IPR036874">
    <property type="entry name" value="Carbonic_anhydrase_sf"/>
</dbReference>
<feature type="binding site" evidence="7">
    <location>
        <position position="102"/>
    </location>
    <ligand>
        <name>Zn(2+)</name>
        <dbReference type="ChEBI" id="CHEBI:29105"/>
    </ligand>
</feature>
<gene>
    <name evidence="8" type="ORF">C5Y98_24340</name>
</gene>
<sequence>MDTSVISLDPALHDLPSMYFGTASDFLTSAKKTDTDTLMIACSEQGSAPDNVSFARPGRFYVLQHIAASIPSAMGGNGNSVVPNIEFAFSQHDIKHVILCGHLKCGVIRSWMNDRDDFDFRGMRTRFEQTTLRAVNQAYSRYSGEERVKAMIYEYALFQMDHLCSHPFIQDKITSQELRLHVWIVNDDTARVSAYDPARGCFAVI</sequence>
<dbReference type="PANTHER" id="PTHR11002">
    <property type="entry name" value="CARBONIC ANHYDRASE"/>
    <property type="match status" value="1"/>
</dbReference>
<feature type="binding site" evidence="7">
    <location>
        <position position="42"/>
    </location>
    <ligand>
        <name>Zn(2+)</name>
        <dbReference type="ChEBI" id="CHEBI:29105"/>
    </ligand>
</feature>
<proteinExistence type="inferred from homology"/>
<dbReference type="EMBL" id="PUIB01000024">
    <property type="protein sequence ID" value="PQO28896.1"/>
    <property type="molecule type" value="Genomic_DNA"/>
</dbReference>
<dbReference type="GO" id="GO:0008270">
    <property type="term" value="F:zinc ion binding"/>
    <property type="evidence" value="ECO:0007669"/>
    <property type="project" value="InterPro"/>
</dbReference>
<evidence type="ECO:0000256" key="5">
    <source>
        <dbReference type="ARBA" id="ARBA00023239"/>
    </source>
</evidence>
<keyword evidence="4 7" id="KW-0862">Zinc</keyword>
<evidence type="ECO:0000256" key="2">
    <source>
        <dbReference type="ARBA" id="ARBA00012925"/>
    </source>
</evidence>
<dbReference type="Pfam" id="PF00484">
    <property type="entry name" value="Pro_CA"/>
    <property type="match status" value="1"/>
</dbReference>
<reference evidence="8 9" key="1">
    <citation type="submission" date="2018-02" db="EMBL/GenBank/DDBJ databases">
        <title>Comparative genomes isolates from brazilian mangrove.</title>
        <authorList>
            <person name="Araujo J.E."/>
            <person name="Taketani R.G."/>
            <person name="Silva M.C.P."/>
            <person name="Loureco M.V."/>
            <person name="Andreote F.D."/>
        </authorList>
    </citation>
    <scope>NUCLEOTIDE SEQUENCE [LARGE SCALE GENOMIC DNA]</scope>
    <source>
        <strain evidence="8 9">NAP PRIS-MGV</strain>
    </source>
</reference>
<evidence type="ECO:0000256" key="7">
    <source>
        <dbReference type="PIRSR" id="PIRSR601765-1"/>
    </source>
</evidence>
<name>A0A2S8F9Q5_9BACT</name>
<evidence type="ECO:0000256" key="1">
    <source>
        <dbReference type="ARBA" id="ARBA00006217"/>
    </source>
</evidence>
<dbReference type="SMART" id="SM00947">
    <property type="entry name" value="Pro_CA"/>
    <property type="match status" value="1"/>
</dbReference>
<evidence type="ECO:0000256" key="6">
    <source>
        <dbReference type="ARBA" id="ARBA00048348"/>
    </source>
</evidence>
<protein>
    <recommendedName>
        <fullName evidence="2">carbonic anhydrase</fullName>
        <ecNumber evidence="2">4.2.1.1</ecNumber>
    </recommendedName>
</protein>
<keyword evidence="3 7" id="KW-0479">Metal-binding</keyword>
<feature type="binding site" evidence="7">
    <location>
        <position position="105"/>
    </location>
    <ligand>
        <name>Zn(2+)</name>
        <dbReference type="ChEBI" id="CHEBI:29105"/>
    </ligand>
</feature>
<dbReference type="GO" id="GO:0004089">
    <property type="term" value="F:carbonate dehydratase activity"/>
    <property type="evidence" value="ECO:0007669"/>
    <property type="project" value="UniProtKB-EC"/>
</dbReference>
<comment type="cofactor">
    <cofactor evidence="7">
        <name>Zn(2+)</name>
        <dbReference type="ChEBI" id="CHEBI:29105"/>
    </cofactor>
    <text evidence="7">Binds 1 zinc ion per subunit.</text>
</comment>
<evidence type="ECO:0000313" key="8">
    <source>
        <dbReference type="EMBL" id="PQO28896.1"/>
    </source>
</evidence>
<accession>A0A2S8F9Q5</accession>
<evidence type="ECO:0000256" key="4">
    <source>
        <dbReference type="ARBA" id="ARBA00022833"/>
    </source>
</evidence>